<proteinExistence type="predicted"/>
<dbReference type="AlphaFoldDB" id="A0A235BD80"/>
<evidence type="ECO:0000313" key="1">
    <source>
        <dbReference type="EMBL" id="OYD09535.1"/>
    </source>
</evidence>
<dbReference type="InterPro" id="IPR025681">
    <property type="entry name" value="COOH-NH2_lig"/>
</dbReference>
<sequence length="469" mass="53918">MDRGKGEWIMESLQLNGKQLKNEQAIRSKIITAKGTLAPSIHLQWVTDMNYSETVLTLNHPSAAEAIGSGEYRADRLKRNGISVPDGRSTLLKQYITAVFQTRVLVLYRSNTRRIWLAHGKGQHREMYRRVSLQENTREARRVKETAIRAVYAAGLDYGVVKLALQPGNVITVLNVNPSPRLNPEMESGFISAIHQYIHRLPLMAADWNQVMLGADPEFIMRRKKGQVVMASEYFPRFGRVGCDAIWYGQNRSLKPLVELRPRPSIEPRQLVIRMYQGMIQAAKKVNDSSVQWLSGALPHPGFPLGGHIHFSGIPLNFKLLRALDNYLALPLILIEDPRGVRRRPKYGFLGDFRRQSHGGFEYRTLPSWLISPTLTKGVLAVAKLVASRYPYLTLDPLSDDDIQEAYYRGEKEKLRESVRQLWGELMTLREYGKYKIYLDALYEMLFSRSTWDESRDFRVLWKLPFRES</sequence>
<comment type="caution">
    <text evidence="1">The sequence shown here is derived from an EMBL/GenBank/DDBJ whole genome shotgun (WGS) entry which is preliminary data.</text>
</comment>
<evidence type="ECO:0008006" key="3">
    <source>
        <dbReference type="Google" id="ProtNLM"/>
    </source>
</evidence>
<organism evidence="1 2">
    <name type="scientific">Paludifilum halophilum</name>
    <dbReference type="NCBI Taxonomy" id="1642702"/>
    <lineage>
        <taxon>Bacteria</taxon>
        <taxon>Bacillati</taxon>
        <taxon>Bacillota</taxon>
        <taxon>Bacilli</taxon>
        <taxon>Bacillales</taxon>
        <taxon>Thermoactinomycetaceae</taxon>
        <taxon>Paludifilum</taxon>
    </lineage>
</organism>
<gene>
    <name evidence="1" type="ORF">CHM34_00515</name>
</gene>
<dbReference type="EMBL" id="NOWF01000001">
    <property type="protein sequence ID" value="OYD09535.1"/>
    <property type="molecule type" value="Genomic_DNA"/>
</dbReference>
<name>A0A235BD80_9BACL</name>
<evidence type="ECO:0000313" key="2">
    <source>
        <dbReference type="Proteomes" id="UP000215459"/>
    </source>
</evidence>
<protein>
    <recommendedName>
        <fullName evidence="3">Phage phiEco32-like COOH-NH2 ligase-type 2</fullName>
    </recommendedName>
</protein>
<reference evidence="1 2" key="1">
    <citation type="submission" date="2017-07" db="EMBL/GenBank/DDBJ databases">
        <title>The genome sequence of Paludifilum halophilum highlights mechanisms for microbial adaptation to high salt environemnts.</title>
        <authorList>
            <person name="Belbahri L."/>
        </authorList>
    </citation>
    <scope>NUCLEOTIDE SEQUENCE [LARGE SCALE GENOMIC DNA]</scope>
    <source>
        <strain evidence="1 2">DSM 102817</strain>
    </source>
</reference>
<keyword evidence="2" id="KW-1185">Reference proteome</keyword>
<accession>A0A235BD80</accession>
<dbReference type="Pfam" id="PF14395">
    <property type="entry name" value="COOH-NH2_lig"/>
    <property type="match status" value="1"/>
</dbReference>
<dbReference type="OrthoDB" id="2078085at2"/>
<dbReference type="Proteomes" id="UP000215459">
    <property type="component" value="Unassembled WGS sequence"/>
</dbReference>